<keyword evidence="1" id="KW-1133">Transmembrane helix</keyword>
<dbReference type="GO" id="GO:0005886">
    <property type="term" value="C:plasma membrane"/>
    <property type="evidence" value="ECO:0007669"/>
    <property type="project" value="TreeGrafter"/>
</dbReference>
<keyword evidence="1" id="KW-0812">Transmembrane</keyword>
<dbReference type="EMBL" id="CP060007">
    <property type="protein sequence ID" value="QNA45900.1"/>
    <property type="molecule type" value="Genomic_DNA"/>
</dbReference>
<evidence type="ECO:0000313" key="2">
    <source>
        <dbReference type="EMBL" id="QNA45900.1"/>
    </source>
</evidence>
<dbReference type="AlphaFoldDB" id="A0A7G5XK97"/>
<reference evidence="3" key="1">
    <citation type="submission" date="2020-08" db="EMBL/GenBank/DDBJ databases">
        <title>Lacibacter sp. S13-6-6 genome sequencing.</title>
        <authorList>
            <person name="Jin L."/>
        </authorList>
    </citation>
    <scope>NUCLEOTIDE SEQUENCE [LARGE SCALE GENOMIC DNA]</scope>
    <source>
        <strain evidence="3">S13-6-6</strain>
    </source>
</reference>
<dbReference type="PANTHER" id="PTHR34821:SF2">
    <property type="entry name" value="INNER MEMBRANE PROTEIN YDCZ"/>
    <property type="match status" value="1"/>
</dbReference>
<feature type="transmembrane region" description="Helical" evidence="1">
    <location>
        <begin position="95"/>
        <end position="115"/>
    </location>
</feature>
<keyword evidence="3" id="KW-1185">Reference proteome</keyword>
<evidence type="ECO:0000256" key="1">
    <source>
        <dbReference type="SAM" id="Phobius"/>
    </source>
</evidence>
<protein>
    <submittedName>
        <fullName evidence="2">DMT family transporter</fullName>
    </submittedName>
</protein>
<dbReference type="RefSeq" id="WP_182805355.1">
    <property type="nucleotide sequence ID" value="NZ_CP060007.1"/>
</dbReference>
<organism evidence="2 3">
    <name type="scientific">Lacibacter sediminis</name>
    <dbReference type="NCBI Taxonomy" id="2760713"/>
    <lineage>
        <taxon>Bacteria</taxon>
        <taxon>Pseudomonadati</taxon>
        <taxon>Bacteroidota</taxon>
        <taxon>Chitinophagia</taxon>
        <taxon>Chitinophagales</taxon>
        <taxon>Chitinophagaceae</taxon>
        <taxon>Lacibacter</taxon>
    </lineage>
</organism>
<dbReference type="Pfam" id="PF04657">
    <property type="entry name" value="DMT_YdcZ"/>
    <property type="match status" value="1"/>
</dbReference>
<feature type="transmembrane region" description="Helical" evidence="1">
    <location>
        <begin position="36"/>
        <end position="55"/>
    </location>
</feature>
<accession>A0A7G5XK97</accession>
<feature type="transmembrane region" description="Helical" evidence="1">
    <location>
        <begin position="127"/>
        <end position="143"/>
    </location>
</feature>
<dbReference type="PANTHER" id="PTHR34821">
    <property type="entry name" value="INNER MEMBRANE PROTEIN YDCZ"/>
    <property type="match status" value="1"/>
</dbReference>
<name>A0A7G5XK97_9BACT</name>
<dbReference type="InterPro" id="IPR006750">
    <property type="entry name" value="YdcZ"/>
</dbReference>
<keyword evidence="1" id="KW-0472">Membrane</keyword>
<dbReference type="KEGG" id="lacs:H4075_06830"/>
<dbReference type="Proteomes" id="UP000515344">
    <property type="component" value="Chromosome"/>
</dbReference>
<proteinExistence type="predicted"/>
<feature type="transmembrane region" description="Helical" evidence="1">
    <location>
        <begin position="67"/>
        <end position="89"/>
    </location>
</feature>
<evidence type="ECO:0000313" key="3">
    <source>
        <dbReference type="Proteomes" id="UP000515344"/>
    </source>
</evidence>
<gene>
    <name evidence="2" type="ORF">H4075_06830</name>
</gene>
<sequence>MKWTWIILALISGAFLPIQAGLNTKLGKSLESPVHASLISFTIGAFAVLLYAIIFKQHISWAGLRAAPAYTWLGGVMGAFYVTAIILAFPRIGPALTFGLVVAGQMIISVMLDHFNVLVAHQHNLNLQRILGIVLIVAGVAIVRKF</sequence>